<name>A0ABY6BI77_9GAMM</name>
<feature type="transmembrane region" description="Helical" evidence="1">
    <location>
        <begin position="286"/>
        <end position="306"/>
    </location>
</feature>
<keyword evidence="1" id="KW-0812">Transmembrane</keyword>
<dbReference type="EMBL" id="CP104694">
    <property type="protein sequence ID" value="UXI69482.1"/>
    <property type="molecule type" value="Genomic_DNA"/>
</dbReference>
<feature type="transmembrane region" description="Helical" evidence="1">
    <location>
        <begin position="258"/>
        <end position="279"/>
    </location>
</feature>
<feature type="transmembrane region" description="Helical" evidence="1">
    <location>
        <begin position="194"/>
        <end position="211"/>
    </location>
</feature>
<feature type="chain" id="PRO_5045307183" evidence="2">
    <location>
        <begin position="24"/>
        <end position="377"/>
    </location>
</feature>
<accession>A0ABY6BI77</accession>
<gene>
    <name evidence="3" type="ORF">N4264_07480</name>
</gene>
<feature type="signal peptide" evidence="2">
    <location>
        <begin position="1"/>
        <end position="23"/>
    </location>
</feature>
<dbReference type="Pfam" id="PF13795">
    <property type="entry name" value="HupE_UreJ_2"/>
    <property type="match status" value="1"/>
</dbReference>
<keyword evidence="1" id="KW-1133">Transmembrane helix</keyword>
<keyword evidence="4" id="KW-1185">Reference proteome</keyword>
<evidence type="ECO:0000313" key="3">
    <source>
        <dbReference type="EMBL" id="UXI69482.1"/>
    </source>
</evidence>
<feature type="transmembrane region" description="Helical" evidence="1">
    <location>
        <begin position="326"/>
        <end position="345"/>
    </location>
</feature>
<proteinExistence type="predicted"/>
<dbReference type="InterPro" id="IPR032809">
    <property type="entry name" value="Put_HupE_UreJ"/>
</dbReference>
<dbReference type="InterPro" id="IPR018247">
    <property type="entry name" value="EF_Hand_1_Ca_BS"/>
</dbReference>
<dbReference type="RefSeq" id="WP_261696437.1">
    <property type="nucleotide sequence ID" value="NZ_CP104694.1"/>
</dbReference>
<evidence type="ECO:0000313" key="4">
    <source>
        <dbReference type="Proteomes" id="UP001064632"/>
    </source>
</evidence>
<keyword evidence="2" id="KW-0732">Signal</keyword>
<evidence type="ECO:0000256" key="1">
    <source>
        <dbReference type="SAM" id="Phobius"/>
    </source>
</evidence>
<keyword evidence="1" id="KW-0472">Membrane</keyword>
<feature type="transmembrane region" description="Helical" evidence="1">
    <location>
        <begin position="352"/>
        <end position="369"/>
    </location>
</feature>
<feature type="transmembrane region" description="Helical" evidence="1">
    <location>
        <begin position="232"/>
        <end position="252"/>
    </location>
</feature>
<evidence type="ECO:0000256" key="2">
    <source>
        <dbReference type="SAM" id="SignalP"/>
    </source>
</evidence>
<reference evidence="3" key="1">
    <citation type="submission" date="2022-09" db="EMBL/GenBank/DDBJ databases">
        <title>Tahibacter sp. nov., isolated from a fresh water.</title>
        <authorList>
            <person name="Baek J.H."/>
            <person name="Lee J.K."/>
            <person name="Kim J.M."/>
            <person name="Jeon C.O."/>
        </authorList>
    </citation>
    <scope>NUCLEOTIDE SEQUENCE</scope>
    <source>
        <strain evidence="3">W38</strain>
    </source>
</reference>
<organism evidence="3 4">
    <name type="scientific">Tahibacter amnicola</name>
    <dbReference type="NCBI Taxonomy" id="2976241"/>
    <lineage>
        <taxon>Bacteria</taxon>
        <taxon>Pseudomonadati</taxon>
        <taxon>Pseudomonadota</taxon>
        <taxon>Gammaproteobacteria</taxon>
        <taxon>Lysobacterales</taxon>
        <taxon>Rhodanobacteraceae</taxon>
        <taxon>Tahibacter</taxon>
    </lineage>
</organism>
<protein>
    <submittedName>
        <fullName evidence="3">HupE/UreJ family protein</fullName>
    </submittedName>
</protein>
<sequence length="377" mass="40449">MAPLRNILLLLLTLCGMVRTVSAHSPSTSYLYLQAQESLIDVRWDVSLFDLNDAVTLDTNGDGAVTWGELRNQSARLATLLASHVVISQDGASCAPVPPIGLSVLHRQGDTFAVVQQGMRCKEALTSADLRYSFLFERNLKHRAIVTLNAGEPTASVLVASPEQRTVALRFDDNAMATSFGGFVVHGMHHILEGPDHILFVCTLIIAVLLPRRRPKTDARGLGSRLWELTKLVSVFTLAHSLTLGASALGLVAAPVRFFESAIAVSIVVMALNTLWPVVPDRFEKGVVFGFGLLHGLGFATLLQELSLPQTGRLASLAGFNIGVEIGQLAILVVAVPVVLSVSLWRPARAALVMASAFGIAVMGTFWFLQRALGIGA</sequence>
<dbReference type="Proteomes" id="UP001064632">
    <property type="component" value="Chromosome"/>
</dbReference>
<dbReference type="PROSITE" id="PS00018">
    <property type="entry name" value="EF_HAND_1"/>
    <property type="match status" value="1"/>
</dbReference>